<protein>
    <submittedName>
        <fullName evidence="1">AlNc14C3G425 protein</fullName>
    </submittedName>
</protein>
<accession>F0VZU6</accession>
<proteinExistence type="predicted"/>
<reference evidence="1" key="1">
    <citation type="journal article" date="2011" name="PLoS Biol.">
        <title>Gene gain and loss during evolution of obligate parasitism in the white rust pathogen of Arabidopsis thaliana.</title>
        <authorList>
            <person name="Kemen E."/>
            <person name="Gardiner A."/>
            <person name="Schultz-Larsen T."/>
            <person name="Kemen A.C."/>
            <person name="Balmuth A.L."/>
            <person name="Robert-Seilaniantz A."/>
            <person name="Bailey K."/>
            <person name="Holub E."/>
            <person name="Studholme D.J."/>
            <person name="Maclean D."/>
            <person name="Jones J.D."/>
        </authorList>
    </citation>
    <scope>NUCLEOTIDE SEQUENCE</scope>
</reference>
<sequence length="127" mass="14346">MPGKIFDKLIKKSDAAILEQDRNHGECTSLGAHIESCPSESARPIELNMFFSGQGIYPIQYTPAQITETSHTLSTLLIERSKNENEWELSALFLKAFDVTITSKDDKVSCTIMRTEEKDLMEQHIIV</sequence>
<dbReference type="EMBL" id="FR824048">
    <property type="protein sequence ID" value="CCA14317.1"/>
    <property type="molecule type" value="Genomic_DNA"/>
</dbReference>
<gene>
    <name evidence="1" type="primary">AlNc14C3G425</name>
    <name evidence="1" type="ORF">ALNC14_004600</name>
</gene>
<dbReference type="AlphaFoldDB" id="F0VZU6"/>
<name>F0VZU6_9STRA</name>
<organism evidence="1">
    <name type="scientific">Albugo laibachii Nc14</name>
    <dbReference type="NCBI Taxonomy" id="890382"/>
    <lineage>
        <taxon>Eukaryota</taxon>
        <taxon>Sar</taxon>
        <taxon>Stramenopiles</taxon>
        <taxon>Oomycota</taxon>
        <taxon>Peronosporomycetes</taxon>
        <taxon>Albuginales</taxon>
        <taxon>Albuginaceae</taxon>
        <taxon>Albugo</taxon>
    </lineage>
</organism>
<evidence type="ECO:0000313" key="1">
    <source>
        <dbReference type="EMBL" id="CCA14317.1"/>
    </source>
</evidence>
<reference evidence="1" key="2">
    <citation type="submission" date="2011-02" db="EMBL/GenBank/DDBJ databases">
        <authorList>
            <person name="MacLean D."/>
        </authorList>
    </citation>
    <scope>NUCLEOTIDE SEQUENCE</scope>
</reference>
<dbReference type="HOGENOM" id="CLU_1974626_0_0_1"/>